<comment type="caution">
    <text evidence="2">The sequence shown here is derived from an EMBL/GenBank/DDBJ whole genome shotgun (WGS) entry which is preliminary data.</text>
</comment>
<dbReference type="InterPro" id="IPR029055">
    <property type="entry name" value="Ntn_hydrolases_N"/>
</dbReference>
<evidence type="ECO:0000313" key="2">
    <source>
        <dbReference type="EMBL" id="KAJ7394216.1"/>
    </source>
</evidence>
<dbReference type="Proteomes" id="UP001163046">
    <property type="component" value="Unassembled WGS sequence"/>
</dbReference>
<gene>
    <name evidence="2" type="ORF">OS493_000018</name>
</gene>
<evidence type="ECO:0000259" key="1">
    <source>
        <dbReference type="Pfam" id="PF00310"/>
    </source>
</evidence>
<protein>
    <recommendedName>
        <fullName evidence="1">Glutamine amidotransferase type-2 domain-containing protein</fullName>
    </recommendedName>
</protein>
<sequence>MNTREGTMFSKYYGSNTQKLFPVIEADLSDSGCVDNVLELLVMAGGRSLPEVI</sequence>
<evidence type="ECO:0000313" key="3">
    <source>
        <dbReference type="Proteomes" id="UP001163046"/>
    </source>
</evidence>
<dbReference type="SUPFAM" id="SSF56235">
    <property type="entry name" value="N-terminal nucleophile aminohydrolases (Ntn hydrolases)"/>
    <property type="match status" value="1"/>
</dbReference>
<name>A0A9X0A6A9_9CNID</name>
<dbReference type="Pfam" id="PF00310">
    <property type="entry name" value="GATase_2"/>
    <property type="match status" value="1"/>
</dbReference>
<accession>A0A9X0A6A9</accession>
<dbReference type="Gene3D" id="3.60.20.10">
    <property type="entry name" value="Glutamine Phosphoribosylpyrophosphate, subunit 1, domain 1"/>
    <property type="match status" value="1"/>
</dbReference>
<dbReference type="AlphaFoldDB" id="A0A9X0A6A9"/>
<proteinExistence type="predicted"/>
<dbReference type="InterPro" id="IPR017932">
    <property type="entry name" value="GATase_2_dom"/>
</dbReference>
<feature type="domain" description="Glutamine amidotransferase type-2" evidence="1">
    <location>
        <begin position="1"/>
        <end position="51"/>
    </location>
</feature>
<dbReference type="EMBL" id="MU825396">
    <property type="protein sequence ID" value="KAJ7394216.1"/>
    <property type="molecule type" value="Genomic_DNA"/>
</dbReference>
<dbReference type="OrthoDB" id="4327079at2759"/>
<reference evidence="2" key="1">
    <citation type="submission" date="2023-01" db="EMBL/GenBank/DDBJ databases">
        <title>Genome assembly of the deep-sea coral Lophelia pertusa.</title>
        <authorList>
            <person name="Herrera S."/>
            <person name="Cordes E."/>
        </authorList>
    </citation>
    <scope>NUCLEOTIDE SEQUENCE</scope>
    <source>
        <strain evidence="2">USNM1676648</strain>
        <tissue evidence="2">Polyp</tissue>
    </source>
</reference>
<keyword evidence="3" id="KW-1185">Reference proteome</keyword>
<organism evidence="2 3">
    <name type="scientific">Desmophyllum pertusum</name>
    <dbReference type="NCBI Taxonomy" id="174260"/>
    <lineage>
        <taxon>Eukaryota</taxon>
        <taxon>Metazoa</taxon>
        <taxon>Cnidaria</taxon>
        <taxon>Anthozoa</taxon>
        <taxon>Hexacorallia</taxon>
        <taxon>Scleractinia</taxon>
        <taxon>Caryophylliina</taxon>
        <taxon>Caryophylliidae</taxon>
        <taxon>Desmophyllum</taxon>
    </lineage>
</organism>